<dbReference type="InterPro" id="IPR045621">
    <property type="entry name" value="BPD_transp_1_N"/>
</dbReference>
<feature type="transmembrane region" description="Helical" evidence="7">
    <location>
        <begin position="239"/>
        <end position="265"/>
    </location>
</feature>
<feature type="transmembrane region" description="Helical" evidence="7">
    <location>
        <begin position="101"/>
        <end position="124"/>
    </location>
</feature>
<keyword evidence="4 7" id="KW-0812">Transmembrane</keyword>
<dbReference type="Proteomes" id="UP000473470">
    <property type="component" value="Unassembled WGS sequence"/>
</dbReference>
<evidence type="ECO:0000313" key="10">
    <source>
        <dbReference type="EMBL" id="KWA65351.1"/>
    </source>
</evidence>
<evidence type="ECO:0000256" key="7">
    <source>
        <dbReference type="RuleBase" id="RU363032"/>
    </source>
</evidence>
<keyword evidence="5 7" id="KW-1133">Transmembrane helix</keyword>
<keyword evidence="3" id="KW-1003">Cell membrane</keyword>
<dbReference type="CDD" id="cd06261">
    <property type="entry name" value="TM_PBP2"/>
    <property type="match status" value="1"/>
</dbReference>
<feature type="domain" description="ABC transmembrane type-1" evidence="8">
    <location>
        <begin position="99"/>
        <end position="308"/>
    </location>
</feature>
<dbReference type="Proteomes" id="UP000068603">
    <property type="component" value="Unassembled WGS sequence"/>
</dbReference>
<comment type="similarity">
    <text evidence="7">Belongs to the binding-protein-dependent transport system permease family.</text>
</comment>
<reference evidence="10 11" key="1">
    <citation type="submission" date="2015-11" db="EMBL/GenBank/DDBJ databases">
        <title>Expanding the genomic diversity of Burkholderia species for the development of highly accurate diagnostics.</title>
        <authorList>
            <person name="Sahl J."/>
            <person name="Keim P."/>
            <person name="Wagner D."/>
        </authorList>
    </citation>
    <scope>NUCLEOTIDE SEQUENCE [LARGE SCALE GENOMIC DNA]</scope>
    <source>
        <strain evidence="10 11">MSMB1960WGS</strain>
    </source>
</reference>
<dbReference type="GO" id="GO:0055085">
    <property type="term" value="P:transmembrane transport"/>
    <property type="evidence" value="ECO:0007669"/>
    <property type="project" value="InterPro"/>
</dbReference>
<sequence>MRHAFLPYLLRRILWTIPTLLVVATFVFALMRLIPGDPVQLMLGDAGTPAQVAQLRTHLGLDKPMVAQLAVWIAHLLHGDFGHSITTGQPVLPLLLERFQVSATIVLVAVAIAAVIAVPAGLVAAWKQNSITDTAVVAGATFFLSIPSFWLGLVLLLFVGLKLGWVPVVGYVTFSENWRSALTYLVLPIVTLALVETGVLTRMSRASAIEVLRLEYVTHARAKGLPERKVLLRHVLPNAFAPTWTMIGLVLGHLLGGIAVLETVFTLPGLGRLLVDAIFARDYPVVQGCLVFTAAVYVFVNLFVDLLYPLFDPRVSAS</sequence>
<reference evidence="9 12" key="2">
    <citation type="submission" date="2019-09" db="EMBL/GenBank/DDBJ databases">
        <title>Draft genome sequences of 48 bacterial type strains from the CCUG.</title>
        <authorList>
            <person name="Tunovic T."/>
            <person name="Pineiro-Iglesias B."/>
            <person name="Unosson C."/>
            <person name="Inganas E."/>
            <person name="Ohlen M."/>
            <person name="Cardew S."/>
            <person name="Jensie-Markopoulos S."/>
            <person name="Salva-Serra F."/>
            <person name="Jaen-Luchoro D."/>
            <person name="Karlsson R."/>
            <person name="Svensson-Stadler L."/>
            <person name="Chun J."/>
            <person name="Moore E."/>
        </authorList>
    </citation>
    <scope>NUCLEOTIDE SEQUENCE [LARGE SCALE GENOMIC DNA]</scope>
    <source>
        <strain evidence="9 12">CCUG 65686</strain>
    </source>
</reference>
<evidence type="ECO:0000256" key="6">
    <source>
        <dbReference type="ARBA" id="ARBA00023136"/>
    </source>
</evidence>
<evidence type="ECO:0000313" key="12">
    <source>
        <dbReference type="Proteomes" id="UP000473470"/>
    </source>
</evidence>
<feature type="transmembrane region" description="Helical" evidence="7">
    <location>
        <begin position="12"/>
        <end position="34"/>
    </location>
</feature>
<keyword evidence="2 7" id="KW-0813">Transport</keyword>
<dbReference type="Pfam" id="PF00528">
    <property type="entry name" value="BPD_transp_1"/>
    <property type="match status" value="1"/>
</dbReference>
<dbReference type="InterPro" id="IPR000515">
    <property type="entry name" value="MetI-like"/>
</dbReference>
<name>A0A125JCZ7_9BURK</name>
<comment type="subcellular location">
    <subcellularLocation>
        <location evidence="1 7">Cell membrane</location>
        <topology evidence="1 7">Multi-pass membrane protein</topology>
    </subcellularLocation>
</comment>
<dbReference type="PANTHER" id="PTHR43163:SF6">
    <property type="entry name" value="DIPEPTIDE TRANSPORT SYSTEM PERMEASE PROTEIN DPPB-RELATED"/>
    <property type="match status" value="1"/>
</dbReference>
<evidence type="ECO:0000256" key="4">
    <source>
        <dbReference type="ARBA" id="ARBA00022692"/>
    </source>
</evidence>
<dbReference type="EMBL" id="VZOK01000010">
    <property type="protein sequence ID" value="KAB0639314.1"/>
    <property type="molecule type" value="Genomic_DNA"/>
</dbReference>
<feature type="transmembrane region" description="Helical" evidence="7">
    <location>
        <begin position="181"/>
        <end position="200"/>
    </location>
</feature>
<dbReference type="EMBL" id="LPHB01000029">
    <property type="protein sequence ID" value="KWA65351.1"/>
    <property type="molecule type" value="Genomic_DNA"/>
</dbReference>
<dbReference type="Gene3D" id="1.10.3720.10">
    <property type="entry name" value="MetI-like"/>
    <property type="match status" value="1"/>
</dbReference>
<dbReference type="RefSeq" id="WP_059882457.1">
    <property type="nucleotide sequence ID" value="NZ_CABVPM010000053.1"/>
</dbReference>
<keyword evidence="6 7" id="KW-0472">Membrane</keyword>
<dbReference type="GO" id="GO:0005886">
    <property type="term" value="C:plasma membrane"/>
    <property type="evidence" value="ECO:0007669"/>
    <property type="project" value="UniProtKB-SubCell"/>
</dbReference>
<proteinExistence type="inferred from homology"/>
<evidence type="ECO:0000313" key="9">
    <source>
        <dbReference type="EMBL" id="KAB0639314.1"/>
    </source>
</evidence>
<organism evidence="10">
    <name type="scientific">Burkholderia stagnalis</name>
    <dbReference type="NCBI Taxonomy" id="1503054"/>
    <lineage>
        <taxon>Bacteria</taxon>
        <taxon>Pseudomonadati</taxon>
        <taxon>Pseudomonadota</taxon>
        <taxon>Betaproteobacteria</taxon>
        <taxon>Burkholderiales</taxon>
        <taxon>Burkholderiaceae</taxon>
        <taxon>Burkholderia</taxon>
        <taxon>Burkholderia cepacia complex</taxon>
    </lineage>
</organism>
<feature type="transmembrane region" description="Helical" evidence="7">
    <location>
        <begin position="136"/>
        <end position="161"/>
    </location>
</feature>
<dbReference type="AlphaFoldDB" id="A0A125JCZ7"/>
<evidence type="ECO:0000259" key="8">
    <source>
        <dbReference type="PROSITE" id="PS50928"/>
    </source>
</evidence>
<dbReference type="PANTHER" id="PTHR43163">
    <property type="entry name" value="DIPEPTIDE TRANSPORT SYSTEM PERMEASE PROTEIN DPPB-RELATED"/>
    <property type="match status" value="1"/>
</dbReference>
<dbReference type="InterPro" id="IPR035906">
    <property type="entry name" value="MetI-like_sf"/>
</dbReference>
<evidence type="ECO:0000256" key="3">
    <source>
        <dbReference type="ARBA" id="ARBA00022475"/>
    </source>
</evidence>
<gene>
    <name evidence="9" type="ORF">F7R25_08640</name>
    <name evidence="10" type="ORF">WT44_08475</name>
</gene>
<evidence type="ECO:0000256" key="2">
    <source>
        <dbReference type="ARBA" id="ARBA00022448"/>
    </source>
</evidence>
<dbReference type="Pfam" id="PF19300">
    <property type="entry name" value="BPD_transp_1_N"/>
    <property type="match status" value="1"/>
</dbReference>
<evidence type="ECO:0000313" key="11">
    <source>
        <dbReference type="Proteomes" id="UP000068603"/>
    </source>
</evidence>
<evidence type="ECO:0000256" key="5">
    <source>
        <dbReference type="ARBA" id="ARBA00022989"/>
    </source>
</evidence>
<feature type="transmembrane region" description="Helical" evidence="7">
    <location>
        <begin position="285"/>
        <end position="308"/>
    </location>
</feature>
<evidence type="ECO:0000256" key="1">
    <source>
        <dbReference type="ARBA" id="ARBA00004651"/>
    </source>
</evidence>
<accession>A0A125JCZ7</accession>
<comment type="caution">
    <text evidence="10">The sequence shown here is derived from an EMBL/GenBank/DDBJ whole genome shotgun (WGS) entry which is preliminary data.</text>
</comment>
<dbReference type="PROSITE" id="PS50928">
    <property type="entry name" value="ABC_TM1"/>
    <property type="match status" value="1"/>
</dbReference>
<dbReference type="SUPFAM" id="SSF161098">
    <property type="entry name" value="MetI-like"/>
    <property type="match status" value="1"/>
</dbReference>
<protein>
    <submittedName>
        <fullName evidence="9">ABC transporter permease</fullName>
    </submittedName>
    <submittedName>
        <fullName evidence="10">Peptide ABC transporter</fullName>
    </submittedName>
</protein>